<evidence type="ECO:0000256" key="1">
    <source>
        <dbReference type="ARBA" id="ARBA00022729"/>
    </source>
</evidence>
<evidence type="ECO:0000256" key="3">
    <source>
        <dbReference type="ARBA" id="ARBA00023180"/>
    </source>
</evidence>
<dbReference type="Proteomes" id="UP000041254">
    <property type="component" value="Unassembled WGS sequence"/>
</dbReference>
<dbReference type="PANTHER" id="PTHR11311">
    <property type="entry name" value="SPONDIN"/>
    <property type="match status" value="1"/>
</dbReference>
<evidence type="ECO:0000259" key="6">
    <source>
        <dbReference type="PROSITE" id="PS50234"/>
    </source>
</evidence>
<dbReference type="Gene3D" id="3.40.50.410">
    <property type="entry name" value="von Willebrand factor, type A domain"/>
    <property type="match status" value="1"/>
</dbReference>
<dbReference type="InterPro" id="IPR044004">
    <property type="entry name" value="TSP1_spondin_dom"/>
</dbReference>
<organism evidence="7 8">
    <name type="scientific">Vitrella brassicaformis (strain CCMP3155)</name>
    <dbReference type="NCBI Taxonomy" id="1169540"/>
    <lineage>
        <taxon>Eukaryota</taxon>
        <taxon>Sar</taxon>
        <taxon>Alveolata</taxon>
        <taxon>Colpodellida</taxon>
        <taxon>Vitrellaceae</taxon>
        <taxon>Vitrella</taxon>
    </lineage>
</organism>
<dbReference type="GO" id="GO:0005886">
    <property type="term" value="C:plasma membrane"/>
    <property type="evidence" value="ECO:0007669"/>
    <property type="project" value="TreeGrafter"/>
</dbReference>
<dbReference type="SUPFAM" id="SSF53300">
    <property type="entry name" value="vWA-like"/>
    <property type="match status" value="1"/>
</dbReference>
<dbReference type="InterPro" id="IPR036383">
    <property type="entry name" value="TSP1_rpt_sf"/>
</dbReference>
<feature type="signal peptide" evidence="5">
    <location>
        <begin position="1"/>
        <end position="20"/>
    </location>
</feature>
<evidence type="ECO:0000256" key="5">
    <source>
        <dbReference type="SAM" id="SignalP"/>
    </source>
</evidence>
<keyword evidence="4" id="KW-0175">Coiled coil</keyword>
<dbReference type="SUPFAM" id="SSF82895">
    <property type="entry name" value="TSP-1 type 1 repeat"/>
    <property type="match status" value="1"/>
</dbReference>
<evidence type="ECO:0000256" key="2">
    <source>
        <dbReference type="ARBA" id="ARBA00023157"/>
    </source>
</evidence>
<keyword evidence="3" id="KW-0325">Glycoprotein</keyword>
<gene>
    <name evidence="7" type="ORF">Vbra_14095</name>
</gene>
<dbReference type="STRING" id="1169540.A0A0G4EZY3"/>
<proteinExistence type="predicted"/>
<dbReference type="InterPro" id="IPR002035">
    <property type="entry name" value="VWF_A"/>
</dbReference>
<dbReference type="PROSITE" id="PS50092">
    <property type="entry name" value="TSP1"/>
    <property type="match status" value="1"/>
</dbReference>
<dbReference type="Gene3D" id="2.20.100.10">
    <property type="entry name" value="Thrombospondin type-1 (TSP1) repeat"/>
    <property type="match status" value="3"/>
</dbReference>
<reference evidence="7 8" key="1">
    <citation type="submission" date="2014-11" db="EMBL/GenBank/DDBJ databases">
        <authorList>
            <person name="Zhu J."/>
            <person name="Qi W."/>
            <person name="Song R."/>
        </authorList>
    </citation>
    <scope>NUCLEOTIDE SEQUENCE [LARGE SCALE GENOMIC DNA]</scope>
</reference>
<sequence length="666" mass="72636">MLAAGCFVVLAALLLHRGTCATIRARLSVRQRRAVSMPVAEAMMHVQHILPTDVQQLFLHDNRKLNHHGERTLAVIDQMNGLARNIQEELDATKLQCDQSLLVLDDAVRQLGEDQGRLETDLGYEQSGLTEWESRKDSAATVLSKTLLDEHNAFCQHEASGIRAKLASANSDFRVSQSVIGHTNCRHNNSGNNNTATANAVLLEAYMDSCLSGTHNQPSHHVLSGLSEGRERQLWTSLMQAAAHRPRGEATTPMRDESIPTSKCSVGGSALCPVLLNSFAVLIGETYRDIRRLNRRLEQLSSECDSGRQRFNQNIAGLQRAIDTANAQVASHDARIERLRTDLRLARRTATQKAAERAEKAEECREAQEKAETSMCGMIKIRGEIAIMANTTELIQDCEVSNWQYGECSASCGDHGGLQNITRSVVSEATPKLGTPCPPLNAVMVCSRRPCPVDCQMDGWSEWTRCSADCGYGTKYSYRNVLVEARHGGAACGARQQSTACGGGVRSRRRDVLVEAKGRGTCPGKDSTHRYEEIPCNAHPCPPHPVCQSKADIVLVLDGSGTVLLEHFDSIKDLAKSLVRQTALNATAGHAQVGVVVFSHEATVASRLTDDRTSLIGAIDHTQWAGREAATADALIKAEQVLQNGVSEPRELGESTIVHLRHTSIT</sequence>
<feature type="domain" description="VWFA" evidence="6">
    <location>
        <begin position="552"/>
        <end position="666"/>
    </location>
</feature>
<dbReference type="EMBL" id="CDMY01000356">
    <property type="protein sequence ID" value="CEM04780.1"/>
    <property type="molecule type" value="Genomic_DNA"/>
</dbReference>
<dbReference type="AlphaFoldDB" id="A0A0G4EZY3"/>
<name>A0A0G4EZY3_VITBC</name>
<protein>
    <recommendedName>
        <fullName evidence="6">VWFA domain-containing protein</fullName>
    </recommendedName>
</protein>
<feature type="coiled-coil region" evidence="4">
    <location>
        <begin position="283"/>
        <end position="370"/>
    </location>
</feature>
<dbReference type="InParanoid" id="A0A0G4EZY3"/>
<dbReference type="InterPro" id="IPR036465">
    <property type="entry name" value="vWFA_dom_sf"/>
</dbReference>
<dbReference type="OrthoDB" id="446173at2759"/>
<dbReference type="PROSITE" id="PS50234">
    <property type="entry name" value="VWFA"/>
    <property type="match status" value="1"/>
</dbReference>
<dbReference type="InterPro" id="IPR051418">
    <property type="entry name" value="Spondin/Thrombospondin_T1"/>
</dbReference>
<dbReference type="SMART" id="SM00209">
    <property type="entry name" value="TSP1"/>
    <property type="match status" value="2"/>
</dbReference>
<dbReference type="Pfam" id="PF19028">
    <property type="entry name" value="TSP1_spondin"/>
    <property type="match status" value="1"/>
</dbReference>
<keyword evidence="1 5" id="KW-0732">Signal</keyword>
<dbReference type="VEuPathDB" id="CryptoDB:Vbra_14095"/>
<dbReference type="InterPro" id="IPR000884">
    <property type="entry name" value="TSP1_rpt"/>
</dbReference>
<keyword evidence="2" id="KW-1015">Disulfide bond</keyword>
<dbReference type="PhylomeDB" id="A0A0G4EZY3"/>
<accession>A0A0G4EZY3</accession>
<evidence type="ECO:0000313" key="7">
    <source>
        <dbReference type="EMBL" id="CEM04780.1"/>
    </source>
</evidence>
<evidence type="ECO:0000256" key="4">
    <source>
        <dbReference type="SAM" id="Coils"/>
    </source>
</evidence>
<dbReference type="Pfam" id="PF00092">
    <property type="entry name" value="VWA"/>
    <property type="match status" value="1"/>
</dbReference>
<dbReference type="PANTHER" id="PTHR11311:SF30">
    <property type="entry name" value="SPONDIN-LIKE TSP1 DOMAIN-CONTAINING PROTEIN"/>
    <property type="match status" value="1"/>
</dbReference>
<evidence type="ECO:0000313" key="8">
    <source>
        <dbReference type="Proteomes" id="UP000041254"/>
    </source>
</evidence>
<keyword evidence="8" id="KW-1185">Reference proteome</keyword>
<dbReference type="GO" id="GO:0030036">
    <property type="term" value="P:actin cytoskeleton organization"/>
    <property type="evidence" value="ECO:0007669"/>
    <property type="project" value="TreeGrafter"/>
</dbReference>
<feature type="chain" id="PRO_5005187889" description="VWFA domain-containing protein" evidence="5">
    <location>
        <begin position="21"/>
        <end position="666"/>
    </location>
</feature>